<evidence type="ECO:0000313" key="2">
    <source>
        <dbReference type="Proteomes" id="UP000251558"/>
    </source>
</evidence>
<dbReference type="OrthoDB" id="8317962at2"/>
<organism evidence="1 2">
    <name type="scientific">Mesorhizobium hawassense</name>
    <dbReference type="NCBI Taxonomy" id="1209954"/>
    <lineage>
        <taxon>Bacteria</taxon>
        <taxon>Pseudomonadati</taxon>
        <taxon>Pseudomonadota</taxon>
        <taxon>Alphaproteobacteria</taxon>
        <taxon>Hyphomicrobiales</taxon>
        <taxon>Phyllobacteriaceae</taxon>
        <taxon>Mesorhizobium</taxon>
    </lineage>
</organism>
<keyword evidence="2" id="KW-1185">Reference proteome</keyword>
<dbReference type="RefSeq" id="WP_112100892.1">
    <property type="nucleotide sequence ID" value="NZ_QMBP01000020.1"/>
</dbReference>
<reference evidence="1 2" key="1">
    <citation type="submission" date="2018-07" db="EMBL/GenBank/DDBJ databases">
        <title>Diversity of Mesorhizobium strains in Brazil.</title>
        <authorList>
            <person name="Helene L.C.F."/>
            <person name="Dall'Agnol R."/>
            <person name="Delamuta J.R.M."/>
            <person name="Hungria M."/>
        </authorList>
    </citation>
    <scope>NUCLEOTIDE SEQUENCE [LARGE SCALE GENOMIC DNA]</scope>
    <source>
        <strain evidence="1 2">AC99b</strain>
    </source>
</reference>
<protein>
    <submittedName>
        <fullName evidence="1">Uncharacterized protein</fullName>
    </submittedName>
</protein>
<gene>
    <name evidence="1" type="ORF">DPM33_29420</name>
</gene>
<sequence length="619" mass="67450">MRSVALIAAVLGVAFLLLSGAVGLRHVAFVSTPQAGERQGSDQDDLDSKSFADAVTRWNPDIFWAPASKSADVVTRSGDEARAVFGPIPDGDCDSEQMKVIPVEVDGNVVDLEPNPMKPGHPLEFEHRNESGKVVKWTATLPKCDKPSLTGSTTYCGLNSRVVRVVRGNVEWLFLCRKSNFSQEVSTDPYWTRSDPRFSVFGTIGFNRKSGEIVFFDGRKDRSEFDWSKPFIPPGGRNYSDEVGRAEAKKIYDPTFQISCHACHDNKSPYVIDPHIEQSRVGFRSAGDSRSTAFSLGDFLPDRPRLPGAPFRVVGSSYTGTYRNELSQARTVEDPTGNCTSCHTLTTQVTGRRFAADAAGHEPTVTSPSWVQLLELNEEQIVYAEIAAHRTDWANGGGIHPWMLPGSGNDLSSGAPPLSLEDWRKLSDCLWGAGGAECGYRPLYTRCPAPEAQDEGSLLADAKIQVLPPPPGAEVNTRILRVSWTFRNSYGGVPERDDIRINVAVGAGAIPATGDPPQSGQYPSIEQAKGTDVEAISGPVGSSGSSLLIQNVSFAGHTKWSDPTPSMLPRSFQIDLPGECNRRTLIRLVPKRFCFDQSEAAFSEADHLIYADVQCGELR</sequence>
<evidence type="ECO:0000313" key="1">
    <source>
        <dbReference type="EMBL" id="RAZ85312.1"/>
    </source>
</evidence>
<proteinExistence type="predicted"/>
<comment type="caution">
    <text evidence="1">The sequence shown here is derived from an EMBL/GenBank/DDBJ whole genome shotgun (WGS) entry which is preliminary data.</text>
</comment>
<accession>A0A330HDE7</accession>
<dbReference type="Proteomes" id="UP000251558">
    <property type="component" value="Unassembled WGS sequence"/>
</dbReference>
<dbReference type="EMBL" id="QMBP01000020">
    <property type="protein sequence ID" value="RAZ85312.1"/>
    <property type="molecule type" value="Genomic_DNA"/>
</dbReference>
<dbReference type="AlphaFoldDB" id="A0A330HDE7"/>
<name>A0A330HDE7_9HYPH</name>